<dbReference type="CDD" id="cd04047">
    <property type="entry name" value="C2B_Copine"/>
    <property type="match status" value="1"/>
</dbReference>
<dbReference type="SUPFAM" id="SSF49562">
    <property type="entry name" value="C2 domain (Calcium/lipid-binding domain, CaLB)"/>
    <property type="match status" value="2"/>
</dbReference>
<feature type="domain" description="C2" evidence="1">
    <location>
        <begin position="1"/>
        <end position="114"/>
    </location>
</feature>
<dbReference type="GO" id="GO:0005544">
    <property type="term" value="F:calcium-dependent phospholipid binding"/>
    <property type="evidence" value="ECO:0007669"/>
    <property type="project" value="InterPro"/>
</dbReference>
<dbReference type="InterPro" id="IPR035892">
    <property type="entry name" value="C2_domain_sf"/>
</dbReference>
<evidence type="ECO:0000259" key="1">
    <source>
        <dbReference type="PROSITE" id="PS50004"/>
    </source>
</evidence>
<dbReference type="InterPro" id="IPR037768">
    <property type="entry name" value="C2B_Copine"/>
</dbReference>
<reference evidence="2" key="1">
    <citation type="submission" date="2021-01" db="EMBL/GenBank/DDBJ databases">
        <authorList>
            <person name="Corre E."/>
            <person name="Pelletier E."/>
            <person name="Niang G."/>
            <person name="Scheremetjew M."/>
            <person name="Finn R."/>
            <person name="Kale V."/>
            <person name="Holt S."/>
            <person name="Cochrane G."/>
            <person name="Meng A."/>
            <person name="Brown T."/>
            <person name="Cohen L."/>
        </authorList>
    </citation>
    <scope>NUCLEOTIDE SEQUENCE</scope>
    <source>
        <strain evidence="2">308</strain>
    </source>
</reference>
<organism evidence="2">
    <name type="scientific">Corethron hystrix</name>
    <dbReference type="NCBI Taxonomy" id="216773"/>
    <lineage>
        <taxon>Eukaryota</taxon>
        <taxon>Sar</taxon>
        <taxon>Stramenopiles</taxon>
        <taxon>Ochrophyta</taxon>
        <taxon>Bacillariophyta</taxon>
        <taxon>Coscinodiscophyceae</taxon>
        <taxon>Corethrophycidae</taxon>
        <taxon>Corethrales</taxon>
        <taxon>Corethraceae</taxon>
        <taxon>Corethron</taxon>
    </lineage>
</organism>
<dbReference type="PANTHER" id="PTHR10857:SF106">
    <property type="entry name" value="C2 DOMAIN-CONTAINING PROTEIN"/>
    <property type="match status" value="1"/>
</dbReference>
<name>A0A7S1BI41_9STRA</name>
<dbReference type="Pfam" id="PF00168">
    <property type="entry name" value="C2"/>
    <property type="match status" value="2"/>
</dbReference>
<dbReference type="Pfam" id="PF07002">
    <property type="entry name" value="Copine"/>
    <property type="match status" value="1"/>
</dbReference>
<sequence length="458" mass="50132">MTKVELSLRATNIKKVISSRKCPFAVVTLLASESSGKETRVLGRTEVAEKTSSPDWVKTFVLDYEIGQEQHFTVSIYDQKNERDENLQQQTEVGKCNFEVGAILGSAGNIKAKTIKSGLKAGGLLYASIDECASDKRTLSLELRGMRLKNVETTLFGKSDPFFEISAMRPHTTGDTWDVVYKSDFIRNTVNPKWDEALVSVDTICRGDLDRPIKISVFDYSKKGNYKPMGSFETSINGLISSKNTGKSFELRPGIIEVCNVKLLEFGGESKLNIDSGVIQPQKPSYGHSGLEIGIDKLSMSSNKSPTKKPTFIDYLSGGCQLNLSVAIDFTGSNGDPRRSGTLHYIDPNPHNPAFNDYQKAISAIVPILEKYDSDKKIPVLGFGAKYGGVLQNCFQCGPNPEAFGTSGVLAAYNSVLKTSLTLSGPTSFIDIIRFAATRAVQTQVCELLSSDIIFITF</sequence>
<dbReference type="InterPro" id="IPR045052">
    <property type="entry name" value="Copine"/>
</dbReference>
<dbReference type="InterPro" id="IPR010734">
    <property type="entry name" value="Copine_C"/>
</dbReference>
<dbReference type="SMART" id="SM00239">
    <property type="entry name" value="C2"/>
    <property type="match status" value="2"/>
</dbReference>
<dbReference type="PROSITE" id="PS50004">
    <property type="entry name" value="C2"/>
    <property type="match status" value="2"/>
</dbReference>
<dbReference type="GO" id="GO:0005886">
    <property type="term" value="C:plasma membrane"/>
    <property type="evidence" value="ECO:0007669"/>
    <property type="project" value="TreeGrafter"/>
</dbReference>
<evidence type="ECO:0000313" key="2">
    <source>
        <dbReference type="EMBL" id="CAD8888249.1"/>
    </source>
</evidence>
<gene>
    <name evidence="2" type="ORF">CHYS00102_LOCUS15447</name>
</gene>
<dbReference type="EMBL" id="HBFR01021432">
    <property type="protein sequence ID" value="CAD8888249.1"/>
    <property type="molecule type" value="Transcribed_RNA"/>
</dbReference>
<dbReference type="Gene3D" id="2.60.40.150">
    <property type="entry name" value="C2 domain"/>
    <property type="match status" value="2"/>
</dbReference>
<dbReference type="AlphaFoldDB" id="A0A7S1BI41"/>
<dbReference type="GO" id="GO:0071277">
    <property type="term" value="P:cellular response to calcium ion"/>
    <property type="evidence" value="ECO:0007669"/>
    <property type="project" value="TreeGrafter"/>
</dbReference>
<accession>A0A7S1BI41</accession>
<proteinExistence type="predicted"/>
<dbReference type="InterPro" id="IPR000008">
    <property type="entry name" value="C2_dom"/>
</dbReference>
<protein>
    <recommendedName>
        <fullName evidence="1">C2 domain-containing protein</fullName>
    </recommendedName>
</protein>
<feature type="domain" description="C2" evidence="1">
    <location>
        <begin position="121"/>
        <end position="249"/>
    </location>
</feature>
<dbReference type="PANTHER" id="PTHR10857">
    <property type="entry name" value="COPINE"/>
    <property type="match status" value="1"/>
</dbReference>